<dbReference type="AlphaFoldDB" id="A0A1R3GP81"/>
<evidence type="ECO:0000256" key="1">
    <source>
        <dbReference type="SAM" id="MobiDB-lite"/>
    </source>
</evidence>
<dbReference type="EMBL" id="AWWV01013833">
    <property type="protein sequence ID" value="OMO59881.1"/>
    <property type="molecule type" value="Genomic_DNA"/>
</dbReference>
<dbReference type="Gramene" id="OMO59881">
    <property type="protein sequence ID" value="OMO59881"/>
    <property type="gene ID" value="CCACVL1_24556"/>
</dbReference>
<accession>A0A1R3GP81</accession>
<protein>
    <submittedName>
        <fullName evidence="2">Uncharacterized protein</fullName>
    </submittedName>
</protein>
<evidence type="ECO:0000313" key="3">
    <source>
        <dbReference type="Proteomes" id="UP000188268"/>
    </source>
</evidence>
<gene>
    <name evidence="2" type="ORF">CCACVL1_24556</name>
</gene>
<keyword evidence="3" id="KW-1185">Reference proteome</keyword>
<reference evidence="2 3" key="1">
    <citation type="submission" date="2013-09" db="EMBL/GenBank/DDBJ databases">
        <title>Corchorus capsularis genome sequencing.</title>
        <authorList>
            <person name="Alam M."/>
            <person name="Haque M.S."/>
            <person name="Islam M.S."/>
            <person name="Emdad E.M."/>
            <person name="Islam M.M."/>
            <person name="Ahmed B."/>
            <person name="Halim A."/>
            <person name="Hossen Q.M.M."/>
            <person name="Hossain M.Z."/>
            <person name="Ahmed R."/>
            <person name="Khan M.M."/>
            <person name="Islam R."/>
            <person name="Rashid M.M."/>
            <person name="Khan S.A."/>
            <person name="Rahman M.S."/>
            <person name="Alam M."/>
        </authorList>
    </citation>
    <scope>NUCLEOTIDE SEQUENCE [LARGE SCALE GENOMIC DNA]</scope>
    <source>
        <strain evidence="3">cv. CVL-1</strain>
        <tissue evidence="2">Whole seedling</tissue>
    </source>
</reference>
<organism evidence="2 3">
    <name type="scientific">Corchorus capsularis</name>
    <name type="common">Jute</name>
    <dbReference type="NCBI Taxonomy" id="210143"/>
    <lineage>
        <taxon>Eukaryota</taxon>
        <taxon>Viridiplantae</taxon>
        <taxon>Streptophyta</taxon>
        <taxon>Embryophyta</taxon>
        <taxon>Tracheophyta</taxon>
        <taxon>Spermatophyta</taxon>
        <taxon>Magnoliopsida</taxon>
        <taxon>eudicotyledons</taxon>
        <taxon>Gunneridae</taxon>
        <taxon>Pentapetalae</taxon>
        <taxon>rosids</taxon>
        <taxon>malvids</taxon>
        <taxon>Malvales</taxon>
        <taxon>Malvaceae</taxon>
        <taxon>Grewioideae</taxon>
        <taxon>Apeibeae</taxon>
        <taxon>Corchorus</taxon>
    </lineage>
</organism>
<name>A0A1R3GP81_COCAP</name>
<evidence type="ECO:0000313" key="2">
    <source>
        <dbReference type="EMBL" id="OMO59881.1"/>
    </source>
</evidence>
<dbReference type="OrthoDB" id="10676407at2759"/>
<proteinExistence type="predicted"/>
<dbReference type="Proteomes" id="UP000188268">
    <property type="component" value="Unassembled WGS sequence"/>
</dbReference>
<feature type="region of interest" description="Disordered" evidence="1">
    <location>
        <begin position="41"/>
        <end position="77"/>
    </location>
</feature>
<sequence length="162" mass="18288">MECEQNQETTHQDTTTTAVEEFTYGPWMVVARCWNKNVTSLNKEKRRQNNNQNDGPSRGLNANSAPNGHNANSNKNLGLSKSAQEKKGKKVMVIANNQAPTVNYSILDGKAGFTFQIGGRSHERNFEDKGQKECGRQCRDTLRARGEHIYEAIIVRMYECHV</sequence>
<comment type="caution">
    <text evidence="2">The sequence shown here is derived from an EMBL/GenBank/DDBJ whole genome shotgun (WGS) entry which is preliminary data.</text>
</comment>
<feature type="compositionally biased region" description="Polar residues" evidence="1">
    <location>
        <begin position="60"/>
        <end position="77"/>
    </location>
</feature>